<feature type="compositionally biased region" description="Gly residues" evidence="8">
    <location>
        <begin position="99"/>
        <end position="109"/>
    </location>
</feature>
<dbReference type="GO" id="GO:0006351">
    <property type="term" value="P:DNA-templated transcription"/>
    <property type="evidence" value="ECO:0007669"/>
    <property type="project" value="InterPro"/>
</dbReference>
<dbReference type="AlphaFoldDB" id="A0A804IYF2"/>
<dbReference type="EnsemblPlants" id="Ma04_t38170.1">
    <property type="protein sequence ID" value="Ma04_p38170.1"/>
    <property type="gene ID" value="Ma04_g38170"/>
</dbReference>
<name>A0A804IYF2_MUSAM</name>
<dbReference type="InParanoid" id="A0A804IYF2"/>
<dbReference type="Pfam" id="PF05687">
    <property type="entry name" value="BES1_N"/>
    <property type="match status" value="1"/>
</dbReference>
<keyword evidence="2" id="KW-0341">Growth regulation</keyword>
<gene>
    <name evidence="10" type="ORF">GSMUA_144220.1</name>
</gene>
<proteinExistence type="inferred from homology"/>
<dbReference type="Proteomes" id="UP000012960">
    <property type="component" value="Unplaced"/>
</dbReference>
<accession>A0A804IYF2</accession>
<protein>
    <recommendedName>
        <fullName evidence="7">Protein BZR1 homolog</fullName>
    </recommendedName>
    <alternativeName>
        <fullName evidence="7">Protein BRASSINAZOLE-RESISTANT 1 homolog</fullName>
    </alternativeName>
</protein>
<reference evidence="10" key="1">
    <citation type="submission" date="2021-03" db="EMBL/GenBank/DDBJ databases">
        <authorList>
            <consortium name="Genoscope - CEA"/>
            <person name="William W."/>
        </authorList>
    </citation>
    <scope>NUCLEOTIDE SEQUENCE</scope>
    <source>
        <strain evidence="10">Doubled-haploid Pahang</strain>
    </source>
</reference>
<dbReference type="GO" id="GO:0005634">
    <property type="term" value="C:nucleus"/>
    <property type="evidence" value="ECO:0007669"/>
    <property type="project" value="UniProtKB-SubCell"/>
</dbReference>
<evidence type="ECO:0000256" key="3">
    <source>
        <dbReference type="ARBA" id="ARBA00022626"/>
    </source>
</evidence>
<comment type="function">
    <text evidence="7">Functions in brassinosteroid signaling. May function as transcriptional repressor.</text>
</comment>
<dbReference type="PANTHER" id="PTHR31506">
    <property type="entry name" value="BES1/BZR1 HOMOLOG PROTEIN 3-RELATED"/>
    <property type="match status" value="1"/>
</dbReference>
<evidence type="ECO:0000259" key="9">
    <source>
        <dbReference type="Pfam" id="PF05687"/>
    </source>
</evidence>
<evidence type="ECO:0000313" key="11">
    <source>
        <dbReference type="EnsemblPlants" id="Ma04_p38170.1"/>
    </source>
</evidence>
<keyword evidence="6 7" id="KW-0804">Transcription</keyword>
<comment type="similarity">
    <text evidence="1 7">Belongs to the BZR/LAT61 family.</text>
</comment>
<keyword evidence="3 7" id="KW-1070">Brassinosteroid signaling pathway</keyword>
<reference evidence="11" key="2">
    <citation type="submission" date="2021-05" db="UniProtKB">
        <authorList>
            <consortium name="EnsemblPlants"/>
        </authorList>
    </citation>
    <scope>IDENTIFICATION</scope>
    <source>
        <strain evidence="11">subsp. malaccensis</strain>
    </source>
</reference>
<dbReference type="EMBL" id="HG996469">
    <property type="protein sequence ID" value="CAG1844627.1"/>
    <property type="molecule type" value="Genomic_DNA"/>
</dbReference>
<feature type="compositionally biased region" description="Basic and acidic residues" evidence="8">
    <location>
        <begin position="1"/>
        <end position="27"/>
    </location>
</feature>
<evidence type="ECO:0000256" key="6">
    <source>
        <dbReference type="ARBA" id="ARBA00023163"/>
    </source>
</evidence>
<comment type="subcellular location">
    <subcellularLocation>
        <location evidence="7">Nucleus</location>
    </subcellularLocation>
</comment>
<feature type="domain" description="BES1/BZR1 plant transcription factor N-terminal" evidence="9">
    <location>
        <begin position="13"/>
        <end position="88"/>
    </location>
</feature>
<sequence>MRSAGKCEAERGGEGKAEREREREKTKLRERRRRSITSKIFEGLRKHGGYDLPARADINDVLRALAREAGWVVEPDGTTYRAGQRVSPVWTTINARGRSIGGKGGGGGVESSVATSSRPPPAPAAPRAMSLSPLGPYVAFGGARFPGLCVGAAGGVAAAAAAADAWPPEGWAWGQASQLGAPQQNV</sequence>
<dbReference type="GO" id="GO:0003677">
    <property type="term" value="F:DNA binding"/>
    <property type="evidence" value="ECO:0007669"/>
    <property type="project" value="UniProtKB-UniRule"/>
</dbReference>
<organism evidence="11 12">
    <name type="scientific">Musa acuminata subsp. malaccensis</name>
    <name type="common">Wild banana</name>
    <name type="synonym">Musa malaccensis</name>
    <dbReference type="NCBI Taxonomy" id="214687"/>
    <lineage>
        <taxon>Eukaryota</taxon>
        <taxon>Viridiplantae</taxon>
        <taxon>Streptophyta</taxon>
        <taxon>Embryophyta</taxon>
        <taxon>Tracheophyta</taxon>
        <taxon>Spermatophyta</taxon>
        <taxon>Magnoliopsida</taxon>
        <taxon>Liliopsida</taxon>
        <taxon>Zingiberales</taxon>
        <taxon>Musaceae</taxon>
        <taxon>Musa</taxon>
    </lineage>
</organism>
<evidence type="ECO:0000313" key="12">
    <source>
        <dbReference type="Proteomes" id="UP000012960"/>
    </source>
</evidence>
<keyword evidence="12" id="KW-1185">Reference proteome</keyword>
<dbReference type="InterPro" id="IPR008540">
    <property type="entry name" value="BES1_N"/>
</dbReference>
<evidence type="ECO:0000256" key="4">
    <source>
        <dbReference type="ARBA" id="ARBA00023015"/>
    </source>
</evidence>
<evidence type="ECO:0000256" key="5">
    <source>
        <dbReference type="ARBA" id="ARBA00023125"/>
    </source>
</evidence>
<evidence type="ECO:0000313" key="10">
    <source>
        <dbReference type="EMBL" id="CAG1844627.1"/>
    </source>
</evidence>
<evidence type="ECO:0000256" key="8">
    <source>
        <dbReference type="SAM" id="MobiDB-lite"/>
    </source>
</evidence>
<dbReference type="PANTHER" id="PTHR31506:SF4">
    <property type="entry name" value="BES1_BZR1 PLANT TRANSCRIPTION FACTOR N-TERMINAL DOMAIN-CONTAINING PROTEIN"/>
    <property type="match status" value="1"/>
</dbReference>
<dbReference type="GO" id="GO:0003700">
    <property type="term" value="F:DNA-binding transcription factor activity"/>
    <property type="evidence" value="ECO:0007669"/>
    <property type="project" value="UniProtKB-UniRule"/>
</dbReference>
<keyword evidence="5 7" id="KW-0238">DNA-binding</keyword>
<evidence type="ECO:0000256" key="1">
    <source>
        <dbReference type="ARBA" id="ARBA00005909"/>
    </source>
</evidence>
<evidence type="ECO:0000256" key="2">
    <source>
        <dbReference type="ARBA" id="ARBA00022604"/>
    </source>
</evidence>
<dbReference type="GO" id="GO:0009742">
    <property type="term" value="P:brassinosteroid mediated signaling pathway"/>
    <property type="evidence" value="ECO:0007669"/>
    <property type="project" value="UniProtKB-UniRule"/>
</dbReference>
<feature type="region of interest" description="Disordered" evidence="8">
    <location>
        <begin position="96"/>
        <end position="127"/>
    </location>
</feature>
<keyword evidence="4 7" id="KW-0805">Transcription regulation</keyword>
<evidence type="ECO:0000256" key="7">
    <source>
        <dbReference type="RuleBase" id="RU369040"/>
    </source>
</evidence>
<dbReference type="InterPro" id="IPR033264">
    <property type="entry name" value="BZR"/>
</dbReference>
<feature type="region of interest" description="Disordered" evidence="8">
    <location>
        <begin position="1"/>
        <end position="32"/>
    </location>
</feature>
<dbReference type="Gramene" id="Ma04_t38170.1">
    <property type="protein sequence ID" value="Ma04_p38170.1"/>
    <property type="gene ID" value="Ma04_g38170"/>
</dbReference>